<evidence type="ECO:0000313" key="5">
    <source>
        <dbReference type="EMBL" id="KAK9712656.1"/>
    </source>
</evidence>
<evidence type="ECO:0000313" key="6">
    <source>
        <dbReference type="Proteomes" id="UP001479436"/>
    </source>
</evidence>
<dbReference type="EMBL" id="JASJQH010007205">
    <property type="protein sequence ID" value="KAK9712656.1"/>
    <property type="molecule type" value="Genomic_DNA"/>
</dbReference>
<comment type="caution">
    <text evidence="5">The sequence shown here is derived from an EMBL/GenBank/DDBJ whole genome shotgun (WGS) entry which is preliminary data.</text>
</comment>
<dbReference type="Pfam" id="PF05648">
    <property type="entry name" value="PEX11"/>
    <property type="match status" value="1"/>
</dbReference>
<keyword evidence="1" id="KW-0962">Peroxisome biogenesis</keyword>
<comment type="subcellular location">
    <subcellularLocation>
        <location evidence="4">Peroxisome membrane</location>
    </subcellularLocation>
</comment>
<sequence>MASAPVQTVSLDLTSQKLTTAGLTLPPEYTVDGFDTSMLLMSEKPVMVEAKIIKKPTLSALAIFKKCLLLTDGRDKFLKVIQYFSKLLLLIVFRNPKRYPAIHKRLSSMASAFSSTRKILRLGNFLEPCDTVQEFLSGSYKNFSIMTRNQKLSHLYSSCKAALEVVNCISDDIFCLSKIGLVPKSWGKKSEPLSTKLWFVAIWLDLHELVQDRLDLQRQIHTESHTMDKAKLQDKVYWNNVSITKLLGDLVFCGYDFFECNFSETFQVSAGFLSGALGTYKLWVKKSI</sequence>
<evidence type="ECO:0000256" key="3">
    <source>
        <dbReference type="ARBA" id="ARBA00023140"/>
    </source>
</evidence>
<gene>
    <name evidence="5" type="ORF">K7432_007005</name>
</gene>
<organism evidence="5 6">
    <name type="scientific">Basidiobolus ranarum</name>
    <dbReference type="NCBI Taxonomy" id="34480"/>
    <lineage>
        <taxon>Eukaryota</taxon>
        <taxon>Fungi</taxon>
        <taxon>Fungi incertae sedis</taxon>
        <taxon>Zoopagomycota</taxon>
        <taxon>Entomophthoromycotina</taxon>
        <taxon>Basidiobolomycetes</taxon>
        <taxon>Basidiobolales</taxon>
        <taxon>Basidiobolaceae</taxon>
        <taxon>Basidiobolus</taxon>
    </lineage>
</organism>
<evidence type="ECO:0000256" key="2">
    <source>
        <dbReference type="ARBA" id="ARBA00023136"/>
    </source>
</evidence>
<dbReference type="Proteomes" id="UP001479436">
    <property type="component" value="Unassembled WGS sequence"/>
</dbReference>
<protein>
    <recommendedName>
        <fullName evidence="7">Peroxisomal membrane protein 11C</fullName>
    </recommendedName>
</protein>
<keyword evidence="6" id="KW-1185">Reference proteome</keyword>
<dbReference type="PANTHER" id="PTHR12652:SF19">
    <property type="entry name" value="PEROXISOMAL BIOGENESIS FACTOR 11"/>
    <property type="match status" value="1"/>
</dbReference>
<evidence type="ECO:0008006" key="7">
    <source>
        <dbReference type="Google" id="ProtNLM"/>
    </source>
</evidence>
<reference evidence="5 6" key="1">
    <citation type="submission" date="2023-04" db="EMBL/GenBank/DDBJ databases">
        <title>Genome of Basidiobolus ranarum AG-B5.</title>
        <authorList>
            <person name="Stajich J.E."/>
            <person name="Carter-House D."/>
            <person name="Gryganskyi A."/>
        </authorList>
    </citation>
    <scope>NUCLEOTIDE SEQUENCE [LARGE SCALE GENOMIC DNA]</scope>
    <source>
        <strain evidence="5 6">AG-B5</strain>
    </source>
</reference>
<accession>A0ABR2W1P2</accession>
<keyword evidence="3" id="KW-0576">Peroxisome</keyword>
<keyword evidence="2" id="KW-0472">Membrane</keyword>
<evidence type="ECO:0000256" key="4">
    <source>
        <dbReference type="ARBA" id="ARBA00046271"/>
    </source>
</evidence>
<dbReference type="InterPro" id="IPR008733">
    <property type="entry name" value="PEX11"/>
</dbReference>
<name>A0ABR2W1P2_9FUNG</name>
<dbReference type="PANTHER" id="PTHR12652">
    <property type="entry name" value="PEROXISOMAL BIOGENESIS FACTOR 11"/>
    <property type="match status" value="1"/>
</dbReference>
<evidence type="ECO:0000256" key="1">
    <source>
        <dbReference type="ARBA" id="ARBA00022593"/>
    </source>
</evidence>
<proteinExistence type="predicted"/>